<dbReference type="GO" id="GO:0017020">
    <property type="term" value="F:myosin phosphatase regulator activity"/>
    <property type="evidence" value="ECO:0007669"/>
    <property type="project" value="TreeGrafter"/>
</dbReference>
<feature type="repeat" description="ANK" evidence="2">
    <location>
        <begin position="529"/>
        <end position="561"/>
    </location>
</feature>
<keyword evidence="1" id="KW-0677">Repeat</keyword>
<sequence length="630" mass="71181">MDTSKASAAHKDHHEDETKEEFVKKCFTYKECQLFVPIEGDGGETFKCGCGELELHHYNENDTAFAEEWSPGLISNLGPTNAYGVLDFYRGIKFLNKSAEYVRISNDDSSRNVIKLMDKYWQIFDAHVPELCISVLGDFDSKQLDSKQTGPFEKGLRMTMLATKTFTITHGLNAGIAPIVGKAASMVDANHMRPHCIGISPWGYVRSHYNLVRSEHCDVKSHVEYGTSDVVNPKEPISLNEDHTNFVLVDNGMRNRFNLADVTKFRDEVERLMAISSKEGGCGIPVITVVYGGGFDVVESVSERAVNGMPIIICESTGRAADIFQRIIHYKAQNPSLVSLEGFSEFQMTELKRSLKKLIMECVDDKMPNWTVEYGIKLLKNAINSAVNFKCVNLIGEYGYYNLDKAITDTLIDHTVDKISEVVGGQGRAVAALFYFYFVNMMGPDLGRIEKAREERRKQLLKWDEYDRSYQNNFHHRTRKKGSNGVRFENNLVFLEAASRGDLNEGKYYILLFQKLIDSGIDPDVANEDGLTALHQCCIDNNLDMCIFLLEKNANVNAKDNEQWTPLHAAATCGNKELCGILIDWGAELLALNIDGNMPYDLCDDDDTLLFVETEMAKRRRSFCYHLPFF</sequence>
<accession>A0A0R3TJV3</accession>
<dbReference type="Pfam" id="PF12796">
    <property type="entry name" value="Ank_2"/>
    <property type="match status" value="1"/>
</dbReference>
<dbReference type="PANTHER" id="PTHR24179:SF29">
    <property type="entry name" value="LD46604P"/>
    <property type="match status" value="1"/>
</dbReference>
<keyword evidence="5" id="KW-1185">Reference proteome</keyword>
<dbReference type="EMBL" id="UZAE01012044">
    <property type="protein sequence ID" value="VDO03250.1"/>
    <property type="molecule type" value="Genomic_DNA"/>
</dbReference>
<dbReference type="InterPro" id="IPR051226">
    <property type="entry name" value="PP1_Regulatory_Subunit"/>
</dbReference>
<dbReference type="OrthoDB" id="6251248at2759"/>
<reference evidence="6" key="1">
    <citation type="submission" date="2017-02" db="UniProtKB">
        <authorList>
            <consortium name="WormBaseParasite"/>
        </authorList>
    </citation>
    <scope>IDENTIFICATION</scope>
</reference>
<dbReference type="STRING" id="102285.A0A0R3TJV3"/>
<organism evidence="6">
    <name type="scientific">Rodentolepis nana</name>
    <name type="common">Dwarf tapeworm</name>
    <name type="synonym">Hymenolepis nana</name>
    <dbReference type="NCBI Taxonomy" id="102285"/>
    <lineage>
        <taxon>Eukaryota</taxon>
        <taxon>Metazoa</taxon>
        <taxon>Spiralia</taxon>
        <taxon>Lophotrochozoa</taxon>
        <taxon>Platyhelminthes</taxon>
        <taxon>Cestoda</taxon>
        <taxon>Eucestoda</taxon>
        <taxon>Cyclophyllidea</taxon>
        <taxon>Hymenolepididae</taxon>
        <taxon>Rodentolepis</taxon>
    </lineage>
</organism>
<evidence type="ECO:0000256" key="1">
    <source>
        <dbReference type="ARBA" id="ARBA00022737"/>
    </source>
</evidence>
<keyword evidence="2" id="KW-0040">ANK repeat</keyword>
<feature type="repeat" description="ANK" evidence="2">
    <location>
        <begin position="562"/>
        <end position="594"/>
    </location>
</feature>
<dbReference type="PROSITE" id="PS50297">
    <property type="entry name" value="ANK_REP_REGION"/>
    <property type="match status" value="2"/>
</dbReference>
<proteinExistence type="predicted"/>
<dbReference type="InterPro" id="IPR036770">
    <property type="entry name" value="Ankyrin_rpt-contain_sf"/>
</dbReference>
<dbReference type="PROSITE" id="PS50088">
    <property type="entry name" value="ANK_REPEAT"/>
    <property type="match status" value="2"/>
</dbReference>
<dbReference type="GO" id="GO:0004857">
    <property type="term" value="F:enzyme inhibitor activity"/>
    <property type="evidence" value="ECO:0007669"/>
    <property type="project" value="TreeGrafter"/>
</dbReference>
<dbReference type="Proteomes" id="UP000278807">
    <property type="component" value="Unassembled WGS sequence"/>
</dbReference>
<feature type="domain" description="TRPM SLOG" evidence="3">
    <location>
        <begin position="99"/>
        <end position="334"/>
    </location>
</feature>
<evidence type="ECO:0000259" key="3">
    <source>
        <dbReference type="Pfam" id="PF18139"/>
    </source>
</evidence>
<dbReference type="InterPro" id="IPR002110">
    <property type="entry name" value="Ankyrin_rpt"/>
</dbReference>
<dbReference type="AlphaFoldDB" id="A0A0R3TJV3"/>
<reference evidence="4 5" key="2">
    <citation type="submission" date="2018-11" db="EMBL/GenBank/DDBJ databases">
        <authorList>
            <consortium name="Pathogen Informatics"/>
        </authorList>
    </citation>
    <scope>NUCLEOTIDE SEQUENCE [LARGE SCALE GENOMIC DNA]</scope>
</reference>
<dbReference type="Gene3D" id="1.25.40.20">
    <property type="entry name" value="Ankyrin repeat-containing domain"/>
    <property type="match status" value="1"/>
</dbReference>
<dbReference type="SMART" id="SM00248">
    <property type="entry name" value="ANK"/>
    <property type="match status" value="2"/>
</dbReference>
<dbReference type="GO" id="GO:0005737">
    <property type="term" value="C:cytoplasm"/>
    <property type="evidence" value="ECO:0007669"/>
    <property type="project" value="TreeGrafter"/>
</dbReference>
<protein>
    <submittedName>
        <fullName evidence="6">LSDAT_euk domain-containing protein</fullName>
    </submittedName>
</protein>
<evidence type="ECO:0000313" key="6">
    <source>
        <dbReference type="WBParaSite" id="HNAJ_0000739401-mRNA-1"/>
    </source>
</evidence>
<dbReference type="Pfam" id="PF18139">
    <property type="entry name" value="LSDAT_euk"/>
    <property type="match status" value="1"/>
</dbReference>
<evidence type="ECO:0000256" key="2">
    <source>
        <dbReference type="PROSITE-ProRule" id="PRU00023"/>
    </source>
</evidence>
<dbReference type="InterPro" id="IPR041491">
    <property type="entry name" value="TRPM_SLOG"/>
</dbReference>
<dbReference type="WBParaSite" id="HNAJ_0000739401-mRNA-1">
    <property type="protein sequence ID" value="HNAJ_0000739401-mRNA-1"/>
    <property type="gene ID" value="HNAJ_0000739401"/>
</dbReference>
<dbReference type="PANTHER" id="PTHR24179">
    <property type="entry name" value="PROTEIN PHOSPHATASE 1 REGULATORY SUBUNIT 12"/>
    <property type="match status" value="1"/>
</dbReference>
<evidence type="ECO:0000313" key="5">
    <source>
        <dbReference type="Proteomes" id="UP000278807"/>
    </source>
</evidence>
<evidence type="ECO:0000313" key="4">
    <source>
        <dbReference type="EMBL" id="VDO03250.1"/>
    </source>
</evidence>
<name>A0A0R3TJV3_RODNA</name>
<gene>
    <name evidence="4" type="ORF">HNAJ_LOCUS7390</name>
</gene>
<dbReference type="SUPFAM" id="SSF48403">
    <property type="entry name" value="Ankyrin repeat"/>
    <property type="match status" value="1"/>
</dbReference>